<accession>A0ABW0KKK6</accession>
<feature type="transmembrane region" description="Helical" evidence="1">
    <location>
        <begin position="94"/>
        <end position="114"/>
    </location>
</feature>
<keyword evidence="1" id="KW-0472">Membrane</keyword>
<comment type="caution">
    <text evidence="3">The sequence shown here is derived from an EMBL/GenBank/DDBJ whole genome shotgun (WGS) entry which is preliminary data.</text>
</comment>
<feature type="signal peptide" evidence="2">
    <location>
        <begin position="1"/>
        <end position="25"/>
    </location>
</feature>
<sequence length="122" mass="13884">MKWQIASARALEMAAWAMAPFTALATHHAVRLKIAFLHKHQLLVANAEDRTLWADRCWNWVEQHFGWLCVAAVLVPVLCSFVQHLGMRGWWRALVGAAVCAPAFWYAWAVLQIFGKVITPIF</sequence>
<dbReference type="RefSeq" id="WP_377163610.1">
    <property type="nucleotide sequence ID" value="NZ_JBHSMQ010000001.1"/>
</dbReference>
<feature type="chain" id="PRO_5047028916" evidence="2">
    <location>
        <begin position="26"/>
        <end position="122"/>
    </location>
</feature>
<gene>
    <name evidence="3" type="ORF">ACFQDI_03900</name>
</gene>
<feature type="transmembrane region" description="Helical" evidence="1">
    <location>
        <begin position="65"/>
        <end position="82"/>
    </location>
</feature>
<name>A0ABW0KKK6_9BACT</name>
<evidence type="ECO:0000256" key="2">
    <source>
        <dbReference type="SAM" id="SignalP"/>
    </source>
</evidence>
<dbReference type="EMBL" id="JBHSMQ010000001">
    <property type="protein sequence ID" value="MFC5453990.1"/>
    <property type="molecule type" value="Genomic_DNA"/>
</dbReference>
<keyword evidence="4" id="KW-1185">Reference proteome</keyword>
<keyword evidence="2" id="KW-0732">Signal</keyword>
<evidence type="ECO:0000313" key="3">
    <source>
        <dbReference type="EMBL" id="MFC5453990.1"/>
    </source>
</evidence>
<reference evidence="4" key="1">
    <citation type="journal article" date="2019" name="Int. J. Syst. Evol. Microbiol.">
        <title>The Global Catalogue of Microorganisms (GCM) 10K type strain sequencing project: providing services to taxonomists for standard genome sequencing and annotation.</title>
        <authorList>
            <consortium name="The Broad Institute Genomics Platform"/>
            <consortium name="The Broad Institute Genome Sequencing Center for Infectious Disease"/>
            <person name="Wu L."/>
            <person name="Ma J."/>
        </authorList>
    </citation>
    <scope>NUCLEOTIDE SEQUENCE [LARGE SCALE GENOMIC DNA]</scope>
    <source>
        <strain evidence="4">CGMCC 4.1469</strain>
    </source>
</reference>
<evidence type="ECO:0000256" key="1">
    <source>
        <dbReference type="SAM" id="Phobius"/>
    </source>
</evidence>
<organism evidence="3 4">
    <name type="scientific">Prosthecobacter fluviatilis</name>
    <dbReference type="NCBI Taxonomy" id="445931"/>
    <lineage>
        <taxon>Bacteria</taxon>
        <taxon>Pseudomonadati</taxon>
        <taxon>Verrucomicrobiota</taxon>
        <taxon>Verrucomicrobiia</taxon>
        <taxon>Verrucomicrobiales</taxon>
        <taxon>Verrucomicrobiaceae</taxon>
        <taxon>Prosthecobacter</taxon>
    </lineage>
</organism>
<protein>
    <submittedName>
        <fullName evidence="3">Uncharacterized protein</fullName>
    </submittedName>
</protein>
<keyword evidence="1" id="KW-0812">Transmembrane</keyword>
<dbReference type="Proteomes" id="UP001596052">
    <property type="component" value="Unassembled WGS sequence"/>
</dbReference>
<keyword evidence="1" id="KW-1133">Transmembrane helix</keyword>
<evidence type="ECO:0000313" key="4">
    <source>
        <dbReference type="Proteomes" id="UP001596052"/>
    </source>
</evidence>
<proteinExistence type="predicted"/>